<evidence type="ECO:0000313" key="6">
    <source>
        <dbReference type="Proteomes" id="UP000593565"/>
    </source>
</evidence>
<proteinExistence type="predicted"/>
<reference evidence="5 6" key="1">
    <citation type="submission" date="2020-02" db="EMBL/GenBank/DDBJ databases">
        <title>A chromosome-scale genome assembly of the black bullhead catfish (Ameiurus melas).</title>
        <authorList>
            <person name="Wen M."/>
            <person name="Zham M."/>
            <person name="Cabau C."/>
            <person name="Klopp C."/>
            <person name="Donnadieu C."/>
            <person name="Roques C."/>
            <person name="Bouchez O."/>
            <person name="Lampietro C."/>
            <person name="Jouanno E."/>
            <person name="Herpin A."/>
            <person name="Louis A."/>
            <person name="Berthelot C."/>
            <person name="Parey E."/>
            <person name="Roest-Crollius H."/>
            <person name="Braasch I."/>
            <person name="Postlethwait J."/>
            <person name="Robinson-Rechavi M."/>
            <person name="Echchiki A."/>
            <person name="Begum T."/>
            <person name="Montfort J."/>
            <person name="Schartl M."/>
            <person name="Bobe J."/>
            <person name="Guiguen Y."/>
        </authorList>
    </citation>
    <scope>NUCLEOTIDE SEQUENCE [LARGE SCALE GENOMIC DNA]</scope>
    <source>
        <strain evidence="5">M_S1</strain>
        <tissue evidence="5">Blood</tissue>
    </source>
</reference>
<protein>
    <recommendedName>
        <fullName evidence="4">VWFD domain-containing protein</fullName>
    </recommendedName>
</protein>
<feature type="chain" id="PRO_5029565192" description="VWFD domain-containing protein" evidence="3">
    <location>
        <begin position="24"/>
        <end position="231"/>
    </location>
</feature>
<keyword evidence="1" id="KW-1015">Disulfide bond</keyword>
<keyword evidence="6" id="KW-1185">Reference proteome</keyword>
<feature type="signal peptide" evidence="3">
    <location>
        <begin position="1"/>
        <end position="23"/>
    </location>
</feature>
<dbReference type="PANTHER" id="PTHR11339">
    <property type="entry name" value="EXTRACELLULAR MATRIX GLYCOPROTEIN RELATED"/>
    <property type="match status" value="1"/>
</dbReference>
<dbReference type="EMBL" id="JAAGNN010000015">
    <property type="protein sequence ID" value="KAF4079608.1"/>
    <property type="molecule type" value="Genomic_DNA"/>
</dbReference>
<comment type="caution">
    <text evidence="5">The sequence shown here is derived from an EMBL/GenBank/DDBJ whole genome shotgun (WGS) entry which is preliminary data.</text>
</comment>
<dbReference type="InterPro" id="IPR001846">
    <property type="entry name" value="VWF_type-D"/>
</dbReference>
<dbReference type="GO" id="GO:0031012">
    <property type="term" value="C:extracellular matrix"/>
    <property type="evidence" value="ECO:0007669"/>
    <property type="project" value="TreeGrafter"/>
</dbReference>
<keyword evidence="2" id="KW-0325">Glycoprotein</keyword>
<dbReference type="GO" id="GO:0005615">
    <property type="term" value="C:extracellular space"/>
    <property type="evidence" value="ECO:0007669"/>
    <property type="project" value="TreeGrafter"/>
</dbReference>
<evidence type="ECO:0000313" key="5">
    <source>
        <dbReference type="EMBL" id="KAF4079608.1"/>
    </source>
</evidence>
<name>A0A7J6ADR3_AMEME</name>
<dbReference type="Pfam" id="PF00094">
    <property type="entry name" value="VWD"/>
    <property type="match status" value="1"/>
</dbReference>
<dbReference type="PANTHER" id="PTHR11339:SF408">
    <property type="entry name" value="MUCIN-5B"/>
    <property type="match status" value="1"/>
</dbReference>
<feature type="domain" description="VWFD" evidence="4">
    <location>
        <begin position="27"/>
        <end position="199"/>
    </location>
</feature>
<dbReference type="AlphaFoldDB" id="A0A7J6ADR3"/>
<evidence type="ECO:0000256" key="1">
    <source>
        <dbReference type="ARBA" id="ARBA00023157"/>
    </source>
</evidence>
<keyword evidence="3" id="KW-0732">Signal</keyword>
<evidence type="ECO:0000256" key="2">
    <source>
        <dbReference type="ARBA" id="ARBA00023180"/>
    </source>
</evidence>
<gene>
    <name evidence="5" type="ORF">AMELA_G00180000</name>
</gene>
<evidence type="ECO:0000256" key="3">
    <source>
        <dbReference type="SAM" id="SignalP"/>
    </source>
</evidence>
<dbReference type="InterPro" id="IPR050780">
    <property type="entry name" value="Mucin_vWF_Thrombospondin_sf"/>
</dbReference>
<evidence type="ECO:0000259" key="4">
    <source>
        <dbReference type="PROSITE" id="PS51233"/>
    </source>
</evidence>
<organism evidence="5 6">
    <name type="scientific">Ameiurus melas</name>
    <name type="common">Black bullhead</name>
    <name type="synonym">Silurus melas</name>
    <dbReference type="NCBI Taxonomy" id="219545"/>
    <lineage>
        <taxon>Eukaryota</taxon>
        <taxon>Metazoa</taxon>
        <taxon>Chordata</taxon>
        <taxon>Craniata</taxon>
        <taxon>Vertebrata</taxon>
        <taxon>Euteleostomi</taxon>
        <taxon>Actinopterygii</taxon>
        <taxon>Neopterygii</taxon>
        <taxon>Teleostei</taxon>
        <taxon>Ostariophysi</taxon>
        <taxon>Siluriformes</taxon>
        <taxon>Ictaluridae</taxon>
        <taxon>Ameiurus</taxon>
    </lineage>
</organism>
<feature type="non-terminal residue" evidence="5">
    <location>
        <position position="1"/>
    </location>
</feature>
<accession>A0A7J6ADR3</accession>
<dbReference type="Proteomes" id="UP000593565">
    <property type="component" value="Unassembled WGS sequence"/>
</dbReference>
<sequence>MTQHRILLGVLVFITGQFGSVSTQSQYVCKTFGGGTIKTFNETLFYVKSTCPVTLTHFSYGEVDCFISVQRDSTGFMKKVEIVVNKVATTIQDGMLTVQGNRVSLPYDQTYQSVYTFGIYTKLRSKVLPLSVIWYSFPEGVTSLWIQLDLPLVDEMTGMCGRLNSDENRAQLLYSNIIRNEKCITEDNRKVTDTNKTCQRFQSMAMECVDMDPFVDLCEQNVYNVHNLVKC</sequence>
<dbReference type="PROSITE" id="PS51233">
    <property type="entry name" value="VWFD"/>
    <property type="match status" value="1"/>
</dbReference>